<evidence type="ECO:0000313" key="2">
    <source>
        <dbReference type="Proteomes" id="UP000729402"/>
    </source>
</evidence>
<dbReference type="EMBL" id="JAAALK010000080">
    <property type="protein sequence ID" value="KAG8093987.1"/>
    <property type="molecule type" value="Genomic_DNA"/>
</dbReference>
<name>A0A8J6BRM0_ZIZPA</name>
<reference evidence="1" key="2">
    <citation type="submission" date="2021-02" db="EMBL/GenBank/DDBJ databases">
        <authorList>
            <person name="Kimball J.A."/>
            <person name="Haas M.W."/>
            <person name="Macchietto M."/>
            <person name="Kono T."/>
            <person name="Duquette J."/>
            <person name="Shao M."/>
        </authorList>
    </citation>
    <scope>NUCLEOTIDE SEQUENCE</scope>
    <source>
        <tissue evidence="1">Fresh leaf tissue</tissue>
    </source>
</reference>
<reference evidence="1" key="1">
    <citation type="journal article" date="2021" name="bioRxiv">
        <title>Whole Genome Assembly and Annotation of Northern Wild Rice, Zizania palustris L., Supports a Whole Genome Duplication in the Zizania Genus.</title>
        <authorList>
            <person name="Haas M."/>
            <person name="Kono T."/>
            <person name="Macchietto M."/>
            <person name="Millas R."/>
            <person name="McGilp L."/>
            <person name="Shao M."/>
            <person name="Duquette J."/>
            <person name="Hirsch C.N."/>
            <person name="Kimball J."/>
        </authorList>
    </citation>
    <scope>NUCLEOTIDE SEQUENCE</scope>
    <source>
        <tissue evidence="1">Fresh leaf tissue</tissue>
    </source>
</reference>
<evidence type="ECO:0000313" key="1">
    <source>
        <dbReference type="EMBL" id="KAG8093987.1"/>
    </source>
</evidence>
<accession>A0A8J6BRM0</accession>
<sequence length="113" mass="13248">MVEDSKSNNKNGCIQMFVQWTFHSLEELQELDHNLNWEGANETMKHQDDTTVISLNRQWMLIFLISRHLPSCKSTMRKWKKPCGASVPCCKMGCYSKVNHPCFVFCNWHRVPS</sequence>
<organism evidence="1 2">
    <name type="scientific">Zizania palustris</name>
    <name type="common">Northern wild rice</name>
    <dbReference type="NCBI Taxonomy" id="103762"/>
    <lineage>
        <taxon>Eukaryota</taxon>
        <taxon>Viridiplantae</taxon>
        <taxon>Streptophyta</taxon>
        <taxon>Embryophyta</taxon>
        <taxon>Tracheophyta</taxon>
        <taxon>Spermatophyta</taxon>
        <taxon>Magnoliopsida</taxon>
        <taxon>Liliopsida</taxon>
        <taxon>Poales</taxon>
        <taxon>Poaceae</taxon>
        <taxon>BOP clade</taxon>
        <taxon>Oryzoideae</taxon>
        <taxon>Oryzeae</taxon>
        <taxon>Zizaniinae</taxon>
        <taxon>Zizania</taxon>
    </lineage>
</organism>
<keyword evidence="2" id="KW-1185">Reference proteome</keyword>
<comment type="caution">
    <text evidence="1">The sequence shown here is derived from an EMBL/GenBank/DDBJ whole genome shotgun (WGS) entry which is preliminary data.</text>
</comment>
<gene>
    <name evidence="1" type="ORF">GUJ93_ZPchr0012g21657</name>
</gene>
<protein>
    <submittedName>
        <fullName evidence="1">Uncharacterized protein</fullName>
    </submittedName>
</protein>
<proteinExistence type="predicted"/>
<dbReference type="AlphaFoldDB" id="A0A8J6BRM0"/>
<dbReference type="Proteomes" id="UP000729402">
    <property type="component" value="Unassembled WGS sequence"/>
</dbReference>